<evidence type="ECO:0000313" key="2">
    <source>
        <dbReference type="Proteomes" id="UP000538666"/>
    </source>
</evidence>
<dbReference type="AlphaFoldDB" id="A0A841K2L5"/>
<organism evidence="1 2">
    <name type="scientific">Silvibacterium bohemicum</name>
    <dbReference type="NCBI Taxonomy" id="1577686"/>
    <lineage>
        <taxon>Bacteria</taxon>
        <taxon>Pseudomonadati</taxon>
        <taxon>Acidobacteriota</taxon>
        <taxon>Terriglobia</taxon>
        <taxon>Terriglobales</taxon>
        <taxon>Acidobacteriaceae</taxon>
        <taxon>Silvibacterium</taxon>
    </lineage>
</organism>
<dbReference type="Proteomes" id="UP000538666">
    <property type="component" value="Unassembled WGS sequence"/>
</dbReference>
<reference evidence="1 2" key="1">
    <citation type="submission" date="2020-08" db="EMBL/GenBank/DDBJ databases">
        <title>Genomic Encyclopedia of Type Strains, Phase IV (KMG-IV): sequencing the most valuable type-strain genomes for metagenomic binning, comparative biology and taxonomic classification.</title>
        <authorList>
            <person name="Goeker M."/>
        </authorList>
    </citation>
    <scope>NUCLEOTIDE SEQUENCE [LARGE SCALE GENOMIC DNA]</scope>
    <source>
        <strain evidence="1 2">DSM 103733</strain>
    </source>
</reference>
<protein>
    <submittedName>
        <fullName evidence="1">Uncharacterized protein</fullName>
    </submittedName>
</protein>
<proteinExistence type="predicted"/>
<dbReference type="EMBL" id="JACHEK010000006">
    <property type="protein sequence ID" value="MBB6145401.1"/>
    <property type="molecule type" value="Genomic_DNA"/>
</dbReference>
<sequence>MRAPLCGAFVAACGQADEGSPLSAEAGRVIGGGRVAAQRKENEEGNAVLPKTFWQETAESVRITAKHSPCPLDTSQGWVLHISPSRCGKNGCPAPLLGDAGKTRSILDSISVASA</sequence>
<name>A0A841K2L5_9BACT</name>
<dbReference type="RefSeq" id="WP_156186142.1">
    <property type="nucleotide sequence ID" value="NZ_JACHEK010000006.1"/>
</dbReference>
<keyword evidence="2" id="KW-1185">Reference proteome</keyword>
<gene>
    <name evidence="1" type="ORF">HNQ77_003359</name>
</gene>
<evidence type="ECO:0000313" key="1">
    <source>
        <dbReference type="EMBL" id="MBB6145401.1"/>
    </source>
</evidence>
<comment type="caution">
    <text evidence="1">The sequence shown here is derived from an EMBL/GenBank/DDBJ whole genome shotgun (WGS) entry which is preliminary data.</text>
</comment>
<accession>A0A841K2L5</accession>